<dbReference type="CDD" id="cd04369">
    <property type="entry name" value="Bromodomain"/>
    <property type="match status" value="1"/>
</dbReference>
<dbReference type="PANTHER" id="PTHR16062">
    <property type="entry name" value="SWI/SNF-RELATED"/>
    <property type="match status" value="1"/>
</dbReference>
<feature type="domain" description="Bromo" evidence="10">
    <location>
        <begin position="147"/>
        <end position="217"/>
    </location>
</feature>
<protein>
    <recommendedName>
        <fullName evidence="14">Chromatin structure-remodeling complex subunit RSC1</fullName>
    </recommendedName>
</protein>
<evidence type="ECO:0000256" key="4">
    <source>
        <dbReference type="ARBA" id="ARBA00023015"/>
    </source>
</evidence>
<keyword evidence="2" id="KW-0677">Repeat</keyword>
<evidence type="ECO:0000256" key="2">
    <source>
        <dbReference type="ARBA" id="ARBA00022737"/>
    </source>
</evidence>
<dbReference type="CDD" id="cd04717">
    <property type="entry name" value="BAH_polybromo"/>
    <property type="match status" value="1"/>
</dbReference>
<feature type="compositionally biased region" description="Basic and acidic residues" evidence="9">
    <location>
        <begin position="1"/>
        <end position="10"/>
    </location>
</feature>
<dbReference type="AlphaFoldDB" id="A0AAN7BRK0"/>
<evidence type="ECO:0000256" key="8">
    <source>
        <dbReference type="PROSITE-ProRule" id="PRU00035"/>
    </source>
</evidence>
<keyword evidence="6" id="KW-0804">Transcription</keyword>
<dbReference type="InterPro" id="IPR043151">
    <property type="entry name" value="BAH_sf"/>
</dbReference>
<dbReference type="Proteomes" id="UP001301958">
    <property type="component" value="Unassembled WGS sequence"/>
</dbReference>
<gene>
    <name evidence="12" type="ORF">QBC38DRAFT_362517</name>
</gene>
<dbReference type="InterPro" id="IPR001487">
    <property type="entry name" value="Bromodomain"/>
</dbReference>
<dbReference type="Gene3D" id="2.30.30.490">
    <property type="match status" value="1"/>
</dbReference>
<sequence length="1101" mass="125467">MPTLRERPSRGENSPAKKISSYSSSPNKTRRSNNLYNMPADATSIEVRESIEAKGDIDDDVEMEDAVEYRRPATTATTTTDADADADADGDIDAEGEPDDDIEVRGGGLDDDDEEDEDEVDGQRDVLQLIKDTSEYLCRYTIKVDGEDEELAAPFQRLVNKRSLPDYFEVIKEPMAFSTIRAKLGKKTYTAFKEFVHDVTRICHNAQVYNRPSAPIFSDAGRLLEVFKEKLAELVKDGEITAEEAVIPDLGPLPEFEDSPPPEEEEEEENEDEDEEDEEDDEDEDSVDEDGRRKTRRRGRRSAPRRGGGGGEEESDPHKKRGRPPKVLAPLEARIAAVLKGLRRFKSDKGHLRIYTFERPPENAALEAIKKKHKRKRYTNVDQVLQDLEAMFEAAKQNNPPGSDLHEDAAVLQKEAQVLAEQEKAKPDDDFRDEDGKLPLTSIESKGEVWKVGDWVHIRNPNDLAKPIVAQLYQLWSDASGQKWVNACWYYRPEQTVHRFDKHFYENEVVKTGQYRDHLFEDIEDRCFVMFITRYPRGRPRGLPRDKAVYVCEARYNEDKFRFNKIKTWTSCLPEEVRDKDYEMDLFDQPRNLRKFPSPIKHFLQAESKETDDLPKPTWRSLNAPPLIGAVHRRPREPNVSKPFLSFFFHLVCVVAQAITIILHPTRSLPSLSLQMHKVNIAFASFPRFIPLRHKLTPHPPSPKESPPPAAPNTLLHNITPAPLNIGSSRVPIKMDASGPGVAGTPGNYHLPNISPAPGPPQAHYPMQHFVPRQAPPVPLHQAPPVLHPQPQQPMPMHVPPHPGMPQMQQMQPSPHYPPQAYPPQQYAQQPQAPPPPQQQPIHFQPHPTPTPTHHIAPVFDNLHPRPVHPAPVLTPSRPPMAPAQSIATLPHANAQPANVYNVPRAPEVFTLQESIDAAIPEDIHKQFDRDENGRILFFSAPPLKRPENGVSEAYAGLGHSVDYRARARQIAENRRERERKRKERDEEMARQAEAIKKRSPSQEPEAKEVPLTREQLLEKFVLEWAASMDEGTALLRESLGGWEEIKQQAREDYRGLSAKEIRDKDLRWFLEDSEKRGVITAQQKKERLEFWEKHKAETRK</sequence>
<dbReference type="GO" id="GO:0016586">
    <property type="term" value="C:RSC-type complex"/>
    <property type="evidence" value="ECO:0007669"/>
    <property type="project" value="InterPro"/>
</dbReference>
<evidence type="ECO:0000256" key="7">
    <source>
        <dbReference type="ARBA" id="ARBA00023242"/>
    </source>
</evidence>
<dbReference type="Pfam" id="PF01426">
    <property type="entry name" value="BAH"/>
    <property type="match status" value="1"/>
</dbReference>
<dbReference type="GO" id="GO:0006368">
    <property type="term" value="P:transcription elongation by RNA polymerase II"/>
    <property type="evidence" value="ECO:0007669"/>
    <property type="project" value="TreeGrafter"/>
</dbReference>
<dbReference type="PROSITE" id="PS51038">
    <property type="entry name" value="BAH"/>
    <property type="match status" value="1"/>
</dbReference>
<keyword evidence="5 8" id="KW-0103">Bromodomain</keyword>
<feature type="region of interest" description="Disordered" evidence="9">
    <location>
        <begin position="243"/>
        <end position="329"/>
    </location>
</feature>
<feature type="compositionally biased region" description="Low complexity" evidence="9">
    <location>
        <begin position="805"/>
        <end position="814"/>
    </location>
</feature>
<reference evidence="12" key="2">
    <citation type="submission" date="2023-05" db="EMBL/GenBank/DDBJ databases">
        <authorList>
            <consortium name="Lawrence Berkeley National Laboratory"/>
            <person name="Steindorff A."/>
            <person name="Hensen N."/>
            <person name="Bonometti L."/>
            <person name="Westerberg I."/>
            <person name="Brannstrom I.O."/>
            <person name="Guillou S."/>
            <person name="Cros-Aarteil S."/>
            <person name="Calhoun S."/>
            <person name="Haridas S."/>
            <person name="Kuo A."/>
            <person name="Mondo S."/>
            <person name="Pangilinan J."/>
            <person name="Riley R."/>
            <person name="Labutti K."/>
            <person name="Andreopoulos B."/>
            <person name="Lipzen A."/>
            <person name="Chen C."/>
            <person name="Yanf M."/>
            <person name="Daum C."/>
            <person name="Ng V."/>
            <person name="Clum A."/>
            <person name="Ohm R."/>
            <person name="Martin F."/>
            <person name="Silar P."/>
            <person name="Natvig D."/>
            <person name="Lalanne C."/>
            <person name="Gautier V."/>
            <person name="Ament-Velasquez S.L."/>
            <person name="Kruys A."/>
            <person name="Hutchinson M.I."/>
            <person name="Powell A.J."/>
            <person name="Barry K."/>
            <person name="Miller A.N."/>
            <person name="Grigoriev I.V."/>
            <person name="Debuchy R."/>
            <person name="Gladieux P."/>
            <person name="Thoren M.H."/>
            <person name="Johannesson H."/>
        </authorList>
    </citation>
    <scope>NUCLEOTIDE SEQUENCE</scope>
    <source>
        <strain evidence="12">CBS 990.96</strain>
    </source>
</reference>
<evidence type="ECO:0000313" key="12">
    <source>
        <dbReference type="EMBL" id="KAK4228205.1"/>
    </source>
</evidence>
<keyword evidence="7" id="KW-0539">Nucleus</keyword>
<feature type="compositionally biased region" description="Acidic residues" evidence="9">
    <location>
        <begin position="82"/>
        <end position="102"/>
    </location>
</feature>
<dbReference type="PRINTS" id="PR00503">
    <property type="entry name" value="BROMODOMAIN"/>
</dbReference>
<evidence type="ECO:0000256" key="1">
    <source>
        <dbReference type="ARBA" id="ARBA00004123"/>
    </source>
</evidence>
<feature type="compositionally biased region" description="Basic and acidic residues" evidence="9">
    <location>
        <begin position="984"/>
        <end position="997"/>
    </location>
</feature>
<keyword evidence="4" id="KW-0805">Transcription regulation</keyword>
<feature type="compositionally biased region" description="Acidic residues" evidence="9">
    <location>
        <begin position="255"/>
        <end position="288"/>
    </location>
</feature>
<dbReference type="GO" id="GO:0006338">
    <property type="term" value="P:chromatin remodeling"/>
    <property type="evidence" value="ECO:0007669"/>
    <property type="project" value="InterPro"/>
</dbReference>
<dbReference type="SMART" id="SM00297">
    <property type="entry name" value="BROMO"/>
    <property type="match status" value="2"/>
</dbReference>
<evidence type="ECO:0000256" key="9">
    <source>
        <dbReference type="SAM" id="MobiDB-lite"/>
    </source>
</evidence>
<keyword evidence="3" id="KW-0156">Chromatin regulator</keyword>
<feature type="compositionally biased region" description="Basic residues" evidence="9">
    <location>
        <begin position="293"/>
        <end position="304"/>
    </location>
</feature>
<dbReference type="Pfam" id="PF00439">
    <property type="entry name" value="Bromodomain"/>
    <property type="match status" value="2"/>
</dbReference>
<keyword evidence="13" id="KW-1185">Reference proteome</keyword>
<evidence type="ECO:0000256" key="6">
    <source>
        <dbReference type="ARBA" id="ARBA00023163"/>
    </source>
</evidence>
<dbReference type="Gene3D" id="1.20.920.10">
    <property type="entry name" value="Bromodomain-like"/>
    <property type="match status" value="2"/>
</dbReference>
<dbReference type="PANTHER" id="PTHR16062:SF21">
    <property type="entry name" value="CHROMATIN STRUCTURE-REMODELING COMPLEX SUBUNIT RSC1-RELATED"/>
    <property type="match status" value="1"/>
</dbReference>
<feature type="compositionally biased region" description="Acidic residues" evidence="9">
    <location>
        <begin position="109"/>
        <end position="120"/>
    </location>
</feature>
<feature type="region of interest" description="Disordered" evidence="9">
    <location>
        <begin position="752"/>
        <end position="869"/>
    </location>
</feature>
<comment type="caution">
    <text evidence="12">The sequence shown here is derived from an EMBL/GenBank/DDBJ whole genome shotgun (WGS) entry which is preliminary data.</text>
</comment>
<evidence type="ECO:0000259" key="11">
    <source>
        <dbReference type="PROSITE" id="PS51038"/>
    </source>
</evidence>
<feature type="compositionally biased region" description="Low complexity" evidence="9">
    <location>
        <begin position="840"/>
        <end position="858"/>
    </location>
</feature>
<dbReference type="SUPFAM" id="SSF47370">
    <property type="entry name" value="Bromodomain"/>
    <property type="match status" value="2"/>
</dbReference>
<feature type="compositionally biased region" description="Basic and acidic residues" evidence="9">
    <location>
        <begin position="46"/>
        <end position="56"/>
    </location>
</feature>
<dbReference type="GO" id="GO:0003682">
    <property type="term" value="F:chromatin binding"/>
    <property type="evidence" value="ECO:0007669"/>
    <property type="project" value="InterPro"/>
</dbReference>
<feature type="compositionally biased region" description="Pro residues" evidence="9">
    <location>
        <begin position="786"/>
        <end position="804"/>
    </location>
</feature>
<organism evidence="12 13">
    <name type="scientific">Podospora fimiseda</name>
    <dbReference type="NCBI Taxonomy" id="252190"/>
    <lineage>
        <taxon>Eukaryota</taxon>
        <taxon>Fungi</taxon>
        <taxon>Dikarya</taxon>
        <taxon>Ascomycota</taxon>
        <taxon>Pezizomycotina</taxon>
        <taxon>Sordariomycetes</taxon>
        <taxon>Sordariomycetidae</taxon>
        <taxon>Sordariales</taxon>
        <taxon>Podosporaceae</taxon>
        <taxon>Podospora</taxon>
    </lineage>
</organism>
<evidence type="ECO:0000256" key="5">
    <source>
        <dbReference type="ARBA" id="ARBA00023117"/>
    </source>
</evidence>
<dbReference type="InterPro" id="IPR001025">
    <property type="entry name" value="BAH_dom"/>
</dbReference>
<evidence type="ECO:0000256" key="3">
    <source>
        <dbReference type="ARBA" id="ARBA00022853"/>
    </source>
</evidence>
<dbReference type="SMART" id="SM00439">
    <property type="entry name" value="BAH"/>
    <property type="match status" value="1"/>
</dbReference>
<comment type="subcellular location">
    <subcellularLocation>
        <location evidence="1">Nucleus</location>
    </subcellularLocation>
</comment>
<feature type="compositionally biased region" description="Low complexity" evidence="9">
    <location>
        <begin position="72"/>
        <end position="81"/>
    </location>
</feature>
<accession>A0AAN7BRK0</accession>
<dbReference type="PROSITE" id="PS00633">
    <property type="entry name" value="BROMODOMAIN_1"/>
    <property type="match status" value="1"/>
</dbReference>
<proteinExistence type="predicted"/>
<evidence type="ECO:0000259" key="10">
    <source>
        <dbReference type="PROSITE" id="PS50014"/>
    </source>
</evidence>
<name>A0AAN7BRK0_9PEZI</name>
<evidence type="ECO:0008006" key="14">
    <source>
        <dbReference type="Google" id="ProtNLM"/>
    </source>
</evidence>
<feature type="compositionally biased region" description="Acidic residues" evidence="9">
    <location>
        <begin position="57"/>
        <end position="66"/>
    </location>
</feature>
<feature type="domain" description="BAH" evidence="11">
    <location>
        <begin position="448"/>
        <end position="567"/>
    </location>
</feature>
<dbReference type="PROSITE" id="PS50014">
    <property type="entry name" value="BROMODOMAIN_2"/>
    <property type="match status" value="1"/>
</dbReference>
<dbReference type="InterPro" id="IPR036427">
    <property type="entry name" value="Bromodomain-like_sf"/>
</dbReference>
<feature type="region of interest" description="Disordered" evidence="9">
    <location>
        <begin position="1"/>
        <end position="121"/>
    </location>
</feature>
<dbReference type="EMBL" id="MU865322">
    <property type="protein sequence ID" value="KAK4228205.1"/>
    <property type="molecule type" value="Genomic_DNA"/>
</dbReference>
<evidence type="ECO:0000313" key="13">
    <source>
        <dbReference type="Proteomes" id="UP001301958"/>
    </source>
</evidence>
<feature type="region of interest" description="Disordered" evidence="9">
    <location>
        <begin position="969"/>
        <end position="1010"/>
    </location>
</feature>
<reference evidence="12" key="1">
    <citation type="journal article" date="2023" name="Mol. Phylogenet. Evol.">
        <title>Genome-scale phylogeny and comparative genomics of the fungal order Sordariales.</title>
        <authorList>
            <person name="Hensen N."/>
            <person name="Bonometti L."/>
            <person name="Westerberg I."/>
            <person name="Brannstrom I.O."/>
            <person name="Guillou S."/>
            <person name="Cros-Aarteil S."/>
            <person name="Calhoun S."/>
            <person name="Haridas S."/>
            <person name="Kuo A."/>
            <person name="Mondo S."/>
            <person name="Pangilinan J."/>
            <person name="Riley R."/>
            <person name="LaButti K."/>
            <person name="Andreopoulos B."/>
            <person name="Lipzen A."/>
            <person name="Chen C."/>
            <person name="Yan M."/>
            <person name="Daum C."/>
            <person name="Ng V."/>
            <person name="Clum A."/>
            <person name="Steindorff A."/>
            <person name="Ohm R.A."/>
            <person name="Martin F."/>
            <person name="Silar P."/>
            <person name="Natvig D.O."/>
            <person name="Lalanne C."/>
            <person name="Gautier V."/>
            <person name="Ament-Velasquez S.L."/>
            <person name="Kruys A."/>
            <person name="Hutchinson M.I."/>
            <person name="Powell A.J."/>
            <person name="Barry K."/>
            <person name="Miller A.N."/>
            <person name="Grigoriev I.V."/>
            <person name="Debuchy R."/>
            <person name="Gladieux P."/>
            <person name="Hiltunen Thoren M."/>
            <person name="Johannesson H."/>
        </authorList>
    </citation>
    <scope>NUCLEOTIDE SEQUENCE</scope>
    <source>
        <strain evidence="12">CBS 990.96</strain>
    </source>
</reference>
<dbReference type="InterPro" id="IPR018359">
    <property type="entry name" value="Bromodomain_CS"/>
</dbReference>
<dbReference type="InterPro" id="IPR037382">
    <property type="entry name" value="Rsc/polybromo"/>
</dbReference>